<feature type="compositionally biased region" description="Polar residues" evidence="1">
    <location>
        <begin position="166"/>
        <end position="176"/>
    </location>
</feature>
<dbReference type="EMBL" id="CAWUON010000004">
    <property type="protein sequence ID" value="CAK7263663.1"/>
    <property type="molecule type" value="Genomic_DNA"/>
</dbReference>
<feature type="region of interest" description="Disordered" evidence="1">
    <location>
        <begin position="151"/>
        <end position="258"/>
    </location>
</feature>
<gene>
    <name evidence="2" type="ORF">SEPCBS119000_000597</name>
</gene>
<evidence type="ECO:0000256" key="1">
    <source>
        <dbReference type="SAM" id="MobiDB-lite"/>
    </source>
</evidence>
<protein>
    <submittedName>
        <fullName evidence="2">Uncharacterized protein</fullName>
    </submittedName>
</protein>
<dbReference type="Proteomes" id="UP001642502">
    <property type="component" value="Unassembled WGS sequence"/>
</dbReference>
<comment type="caution">
    <text evidence="2">The sequence shown here is derived from an EMBL/GenBank/DDBJ whole genome shotgun (WGS) entry which is preliminary data.</text>
</comment>
<feature type="compositionally biased region" description="Basic and acidic residues" evidence="1">
    <location>
        <begin position="228"/>
        <end position="241"/>
    </location>
</feature>
<sequence length="258" mass="29365">MYSPDLRRIKKSRKTIEDMDPDCAICRAPASAQCGCEARGLEIALSQAEKRMMHSVYDDIKLWVRQHARDYILEYFTLLKERRHKSFEMLMERIASQAQYYHTQPYPDEIQQAQMDFRRGINEDWQSSVQRYPEVLDYYYSLVVLNVPSDDDANVRDPPLSALAGNRSSVRRTSGPVTIASGSGGDSAVAPAPLPAPNRISMYSHSREGTSRARTPPTPASEHVAPISDRRTPMPARDRRSYRPPPPGPPSSYYPERY</sequence>
<organism evidence="2 3">
    <name type="scientific">Sporothrix epigloea</name>
    <dbReference type="NCBI Taxonomy" id="1892477"/>
    <lineage>
        <taxon>Eukaryota</taxon>
        <taxon>Fungi</taxon>
        <taxon>Dikarya</taxon>
        <taxon>Ascomycota</taxon>
        <taxon>Pezizomycotina</taxon>
        <taxon>Sordariomycetes</taxon>
        <taxon>Sordariomycetidae</taxon>
        <taxon>Ophiostomatales</taxon>
        <taxon>Ophiostomataceae</taxon>
        <taxon>Sporothrix</taxon>
    </lineage>
</organism>
<evidence type="ECO:0000313" key="2">
    <source>
        <dbReference type="EMBL" id="CAK7263663.1"/>
    </source>
</evidence>
<keyword evidence="3" id="KW-1185">Reference proteome</keyword>
<name>A0ABP0D620_9PEZI</name>
<accession>A0ABP0D620</accession>
<proteinExistence type="predicted"/>
<feature type="compositionally biased region" description="Pro residues" evidence="1">
    <location>
        <begin position="243"/>
        <end position="252"/>
    </location>
</feature>
<reference evidence="2 3" key="1">
    <citation type="submission" date="2024-01" db="EMBL/GenBank/DDBJ databases">
        <authorList>
            <person name="Allen C."/>
            <person name="Tagirdzhanova G."/>
        </authorList>
    </citation>
    <scope>NUCLEOTIDE SEQUENCE [LARGE SCALE GENOMIC DNA]</scope>
    <source>
        <strain evidence="2 3">CBS 119000</strain>
    </source>
</reference>
<evidence type="ECO:0000313" key="3">
    <source>
        <dbReference type="Proteomes" id="UP001642502"/>
    </source>
</evidence>